<dbReference type="AlphaFoldDB" id="A4V700"/>
<name>A4V700_PSEFS</name>
<proteinExistence type="predicted"/>
<evidence type="ECO:0000313" key="1">
    <source>
        <dbReference type="EMBL" id="CAM96311.1"/>
    </source>
</evidence>
<organism evidence="1 2">
    <name type="scientific">Pseudomonas fluorescens (strain SBW25)</name>
    <dbReference type="NCBI Taxonomy" id="216595"/>
    <lineage>
        <taxon>Bacteria</taxon>
        <taxon>Pseudomonadati</taxon>
        <taxon>Pseudomonadota</taxon>
        <taxon>Gammaproteobacteria</taxon>
        <taxon>Pseudomonadales</taxon>
        <taxon>Pseudomonadaceae</taxon>
        <taxon>Pseudomonas</taxon>
    </lineage>
</organism>
<evidence type="ECO:0000313" key="2">
    <source>
        <dbReference type="Proteomes" id="UP000002332"/>
    </source>
</evidence>
<dbReference type="EMBL" id="AM235768">
    <property type="protein sequence ID" value="CAM96311.1"/>
    <property type="molecule type" value="Genomic_DNA"/>
</dbReference>
<gene>
    <name evidence="1" type="ordered locus">pQBR0279</name>
</gene>
<keyword evidence="1" id="KW-0614">Plasmid</keyword>
<accession>A4V700</accession>
<reference evidence="1 2" key="1">
    <citation type="journal article" date="2007" name="ISME J.">
        <title>Sequence-based analysis of pQBR103; a representative of a unique, transfer-proficient mega plasmid resident in the microbial community of sugar beet.</title>
        <authorList>
            <person name="Tett A."/>
            <person name="Spiers A.J."/>
            <person name="Crossman L.C."/>
            <person name="Ager D."/>
            <person name="Ciric L."/>
            <person name="Dow J.M."/>
            <person name="Fry J.C."/>
            <person name="Harris D."/>
            <person name="Lilley A."/>
            <person name="Oliver A."/>
            <person name="Parkhill J."/>
            <person name="Quail M.A."/>
            <person name="Rainey P.B."/>
            <person name="Saunders N.J."/>
            <person name="Seeger K."/>
            <person name="Snyder L.A.S."/>
            <person name="Squares R."/>
            <person name="Thomas C.M."/>
            <person name="Turner S.L."/>
            <person name="Zhang X.-X."/>
            <person name="Field D."/>
            <person name="Bailey M.J."/>
        </authorList>
    </citation>
    <scope>NUCLEOTIDE SEQUENCE [LARGE SCALE GENOMIC DNA]</scope>
    <source>
        <strain evidence="1 2">SBW25</strain>
    </source>
</reference>
<sequence>MTVNASLVLQAHGIYVLTGQRRLAALVELGQPLQMIDQDGREFVVHLKSGKLIYSEEAMDHLQSIPVRRTLIDPLTITTTDGRKLELRPIPMDRMPSDDPAEWRSFVGIQVPGTELNEIEQRRLQKYMKLHKTEAVTDGTSLYTLAGDRLAFCTP</sequence>
<dbReference type="Proteomes" id="UP000002332">
    <property type="component" value="Plasmid pQBR103"/>
</dbReference>
<geneLocation type="plasmid" evidence="1 2">
    <name>pQBR103</name>
</geneLocation>
<dbReference type="RefSeq" id="WP_011923087.1">
    <property type="nucleotide sequence ID" value="NC_009444.1"/>
</dbReference>
<protein>
    <submittedName>
        <fullName evidence="1">Uncharacterized protein</fullName>
    </submittedName>
</protein>